<dbReference type="Proteomes" id="UP000887579">
    <property type="component" value="Unplaced"/>
</dbReference>
<protein>
    <submittedName>
        <fullName evidence="2">Uncharacterized protein</fullName>
    </submittedName>
</protein>
<accession>A0AC34GDL0</accession>
<evidence type="ECO:0000313" key="1">
    <source>
        <dbReference type="Proteomes" id="UP000887579"/>
    </source>
</evidence>
<name>A0AC34GDL0_9BILA</name>
<organism evidence="1 2">
    <name type="scientific">Panagrolaimus sp. ES5</name>
    <dbReference type="NCBI Taxonomy" id="591445"/>
    <lineage>
        <taxon>Eukaryota</taxon>
        <taxon>Metazoa</taxon>
        <taxon>Ecdysozoa</taxon>
        <taxon>Nematoda</taxon>
        <taxon>Chromadorea</taxon>
        <taxon>Rhabditida</taxon>
        <taxon>Tylenchina</taxon>
        <taxon>Panagrolaimomorpha</taxon>
        <taxon>Panagrolaimoidea</taxon>
        <taxon>Panagrolaimidae</taxon>
        <taxon>Panagrolaimus</taxon>
    </lineage>
</organism>
<proteinExistence type="predicted"/>
<sequence length="109" mass="11324">MPVVLSGPVPGPLTTTLLCNEDAEIEGTDTTGNAAVLKLVYCIQAEVSELCTTCTLPVLPAPPGELFENAMGTETIDMVGGCTRFTVTCRATAGNPDIAFGVSLFLFVL</sequence>
<evidence type="ECO:0000313" key="2">
    <source>
        <dbReference type="WBParaSite" id="ES5_v2.g27822.t1"/>
    </source>
</evidence>
<reference evidence="2" key="1">
    <citation type="submission" date="2022-11" db="UniProtKB">
        <authorList>
            <consortium name="WormBaseParasite"/>
        </authorList>
    </citation>
    <scope>IDENTIFICATION</scope>
</reference>
<dbReference type="WBParaSite" id="ES5_v2.g27822.t1">
    <property type="protein sequence ID" value="ES5_v2.g27822.t1"/>
    <property type="gene ID" value="ES5_v2.g27822"/>
</dbReference>